<accession>A0A0V0X4B7</accession>
<name>A0A0V0X4B7_TRIPS</name>
<protein>
    <submittedName>
        <fullName evidence="1">Cleavage and polyadenylation specificity factor subunit 1</fullName>
    </submittedName>
</protein>
<sequence length="87" mass="9765">MLQSLLIDMLPSFAGLNVDDYRTVKLPNSCLSEPSKNIIDGNICLLYLYIDALQQEDIVRQIGSSHSQIMLDSPKMDGLFYSKSLII</sequence>
<reference evidence="1 2" key="1">
    <citation type="submission" date="2015-01" db="EMBL/GenBank/DDBJ databases">
        <title>Evolution of Trichinella species and genotypes.</title>
        <authorList>
            <person name="Korhonen P.K."/>
            <person name="Edoardo P."/>
            <person name="Giuseppe L.R."/>
            <person name="Gasser R.B."/>
        </authorList>
    </citation>
    <scope>NUCLEOTIDE SEQUENCE [LARGE SCALE GENOMIC DNA]</scope>
    <source>
        <strain evidence="1">ISS141</strain>
    </source>
</reference>
<comment type="caution">
    <text evidence="1">The sequence shown here is derived from an EMBL/GenBank/DDBJ whole genome shotgun (WGS) entry which is preliminary data.</text>
</comment>
<dbReference type="STRING" id="6337.A0A0V0X4B7"/>
<gene>
    <name evidence="1" type="primary">CPSF1</name>
    <name evidence="1" type="ORF">T4E_2009</name>
</gene>
<evidence type="ECO:0000313" key="2">
    <source>
        <dbReference type="Proteomes" id="UP000054815"/>
    </source>
</evidence>
<proteinExistence type="predicted"/>
<dbReference type="EMBL" id="JYDU01000745">
    <property type="protein sequence ID" value="KRX82875.1"/>
    <property type="molecule type" value="Genomic_DNA"/>
</dbReference>
<dbReference type="AlphaFoldDB" id="A0A0V0X4B7"/>
<dbReference type="Proteomes" id="UP000054815">
    <property type="component" value="Unassembled WGS sequence"/>
</dbReference>
<evidence type="ECO:0000313" key="1">
    <source>
        <dbReference type="EMBL" id="KRX82875.1"/>
    </source>
</evidence>
<organism evidence="1 2">
    <name type="scientific">Trichinella pseudospiralis</name>
    <name type="common">Parasitic roundworm</name>
    <dbReference type="NCBI Taxonomy" id="6337"/>
    <lineage>
        <taxon>Eukaryota</taxon>
        <taxon>Metazoa</taxon>
        <taxon>Ecdysozoa</taxon>
        <taxon>Nematoda</taxon>
        <taxon>Enoplea</taxon>
        <taxon>Dorylaimia</taxon>
        <taxon>Trichinellida</taxon>
        <taxon>Trichinellidae</taxon>
        <taxon>Trichinella</taxon>
    </lineage>
</organism>